<dbReference type="Proteomes" id="UP000245647">
    <property type="component" value="Unassembled WGS sequence"/>
</dbReference>
<evidence type="ECO:0000313" key="3">
    <source>
        <dbReference type="Proteomes" id="UP000245647"/>
    </source>
</evidence>
<name>A0A2U2P9D3_9SPHI</name>
<comment type="caution">
    <text evidence="2">The sequence shown here is derived from an EMBL/GenBank/DDBJ whole genome shotgun (WGS) entry which is preliminary data.</text>
</comment>
<sequence length="134" mass="15684">MGITAANIHDVHYLSQLENLELNECELIADKGYLSLPYQTTLFEQDRIRLITPLRNSMKKRTTLWNPSYRYVRKRVETLFSQLCDHLYIKRNYAKSLSWLFTRMCSKISGVAALQLINFKNNKPINHLKHALAA</sequence>
<dbReference type="AlphaFoldDB" id="A0A2U2P9D3"/>
<dbReference type="InterPro" id="IPR025668">
    <property type="entry name" value="Tnp_DDE_dom"/>
</dbReference>
<dbReference type="OrthoDB" id="706456at2"/>
<dbReference type="Pfam" id="PF13612">
    <property type="entry name" value="DDE_Tnp_1_3"/>
    <property type="match status" value="1"/>
</dbReference>
<proteinExistence type="predicted"/>
<accession>A0A2U2P9D3</accession>
<feature type="domain" description="Transposase DDE" evidence="1">
    <location>
        <begin position="2"/>
        <end position="91"/>
    </location>
</feature>
<organism evidence="2 3">
    <name type="scientific">Pararcticibacter amylolyticus</name>
    <dbReference type="NCBI Taxonomy" id="2173175"/>
    <lineage>
        <taxon>Bacteria</taxon>
        <taxon>Pseudomonadati</taxon>
        <taxon>Bacteroidota</taxon>
        <taxon>Sphingobacteriia</taxon>
        <taxon>Sphingobacteriales</taxon>
        <taxon>Sphingobacteriaceae</taxon>
        <taxon>Pararcticibacter</taxon>
    </lineage>
</organism>
<evidence type="ECO:0000259" key="1">
    <source>
        <dbReference type="Pfam" id="PF13612"/>
    </source>
</evidence>
<dbReference type="EMBL" id="QEAS01000043">
    <property type="protein sequence ID" value="PWG77992.1"/>
    <property type="molecule type" value="Genomic_DNA"/>
</dbReference>
<gene>
    <name evidence="2" type="ORF">DDR33_24575</name>
</gene>
<evidence type="ECO:0000313" key="2">
    <source>
        <dbReference type="EMBL" id="PWG77992.1"/>
    </source>
</evidence>
<reference evidence="2 3" key="1">
    <citation type="submission" date="2018-04" db="EMBL/GenBank/DDBJ databases">
        <title>Pedobacter chongqingensis sp. nov., isolated from a rottenly hemp rope.</title>
        <authorList>
            <person name="Cai Y."/>
        </authorList>
    </citation>
    <scope>NUCLEOTIDE SEQUENCE [LARGE SCALE GENOMIC DNA]</scope>
    <source>
        <strain evidence="2 3">FJ4-8</strain>
    </source>
</reference>
<keyword evidence="3" id="KW-1185">Reference proteome</keyword>
<protein>
    <recommendedName>
        <fullName evidence="1">Transposase DDE domain-containing protein</fullName>
    </recommendedName>
</protein>